<evidence type="ECO:0000313" key="3">
    <source>
        <dbReference type="Proteomes" id="UP000008922"/>
    </source>
</evidence>
<dbReference type="InParanoid" id="E8MYB8"/>
<dbReference type="STRING" id="926569.ANT_00290"/>
<name>E8MYB8_ANATU</name>
<sequence>MILEWLFRGLEIAALAAAVYLLVGQEWRHGLVALAVVYAVTAVYILSVWSPGLAAVKLVTGWMAVAVLGAAQPAEGWRESPPPGWVGTAFHLVAAALVALLVYSVAPLMARYFPVSAPVMHGGLILAGMGLLHLGMSTRPFREVVALLTTLAGFDLLYTGVEQSILVAGVQSLITLGLALVGSYVITAPSMRTGEGQE</sequence>
<dbReference type="RefSeq" id="WP_013558461.1">
    <property type="nucleotide sequence ID" value="NC_014960.1"/>
</dbReference>
<keyword evidence="1" id="KW-1133">Transmembrane helix</keyword>
<organism evidence="2 3">
    <name type="scientific">Anaerolinea thermophila (strain DSM 14523 / JCM 11388 / NBRC 100420 / UNI-1)</name>
    <dbReference type="NCBI Taxonomy" id="926569"/>
    <lineage>
        <taxon>Bacteria</taxon>
        <taxon>Bacillati</taxon>
        <taxon>Chloroflexota</taxon>
        <taxon>Anaerolineae</taxon>
        <taxon>Anaerolineales</taxon>
        <taxon>Anaerolineaceae</taxon>
        <taxon>Anaerolinea</taxon>
    </lineage>
</organism>
<accession>E8MYB8</accession>
<dbReference type="OrthoDB" id="165690at2"/>
<dbReference type="KEGG" id="atm:ANT_00290"/>
<dbReference type="EMBL" id="AP012029">
    <property type="protein sequence ID" value="BAJ62063.1"/>
    <property type="molecule type" value="Genomic_DNA"/>
</dbReference>
<proteinExistence type="predicted"/>
<feature type="transmembrane region" description="Helical" evidence="1">
    <location>
        <begin position="6"/>
        <end position="23"/>
    </location>
</feature>
<keyword evidence="3" id="KW-1185">Reference proteome</keyword>
<gene>
    <name evidence="2" type="ordered locus">ANT_00290</name>
</gene>
<dbReference type="HOGENOM" id="CLU_1375733_0_0_0"/>
<feature type="transmembrane region" description="Helical" evidence="1">
    <location>
        <begin position="167"/>
        <end position="186"/>
    </location>
</feature>
<evidence type="ECO:0000256" key="1">
    <source>
        <dbReference type="SAM" id="Phobius"/>
    </source>
</evidence>
<feature type="transmembrane region" description="Helical" evidence="1">
    <location>
        <begin position="83"/>
        <end position="106"/>
    </location>
</feature>
<feature type="transmembrane region" description="Helical" evidence="1">
    <location>
        <begin position="112"/>
        <end position="132"/>
    </location>
</feature>
<dbReference type="Proteomes" id="UP000008922">
    <property type="component" value="Chromosome"/>
</dbReference>
<evidence type="ECO:0000313" key="2">
    <source>
        <dbReference type="EMBL" id="BAJ62063.1"/>
    </source>
</evidence>
<keyword evidence="1" id="KW-0472">Membrane</keyword>
<feature type="transmembrane region" description="Helical" evidence="1">
    <location>
        <begin position="30"/>
        <end position="47"/>
    </location>
</feature>
<reference evidence="2 3" key="1">
    <citation type="submission" date="2010-12" db="EMBL/GenBank/DDBJ databases">
        <title>Whole genome sequence of Anaerolinea thermophila UNI-1.</title>
        <authorList>
            <person name="Narita-Yamada S."/>
            <person name="Kishi E."/>
            <person name="Watanabe Y."/>
            <person name="Takasaki K."/>
            <person name="Ankai A."/>
            <person name="Oguchi A."/>
            <person name="Fukui S."/>
            <person name="Takahashi M."/>
            <person name="Yashiro I."/>
            <person name="Hosoyama A."/>
            <person name="Sekiguchi Y."/>
            <person name="Hanada S."/>
            <person name="Fujita N."/>
        </authorList>
    </citation>
    <scope>NUCLEOTIDE SEQUENCE [LARGE SCALE GENOMIC DNA]</scope>
    <source>
        <strain evidence="3">DSM 14523 / JCM 11388 / NBRC 100420 / UNI-1</strain>
    </source>
</reference>
<protein>
    <submittedName>
        <fullName evidence="2">Uncharacterized protein</fullName>
    </submittedName>
</protein>
<keyword evidence="1" id="KW-0812">Transmembrane</keyword>
<dbReference type="AlphaFoldDB" id="E8MYB8"/>